<dbReference type="AlphaFoldDB" id="A0A1L9RUS8"/>
<sequence length="616" mass="69010">MSGSPIAVSWPRDLPDYGYFGPFAQWLDDQLSIPQGLVSQTSATMLPNTASNPMHMGPFSINSFNTGPINHSLAAAGLESNHLAFGSDWLPGGYNMGYGSFTDAQQNIPGTSHSPVYHHKCAVRANSEVESVTQDTTVSCPDHGSEQQKDESTATRWHVGCCVPNSILGEYGYIPMSQAALTSLSLVTDGYCRHGFYIEGLIYLKQLRHFSWRGISWEEEFEIFRSVIQNNACHLTSLQVEVRDIVGWEDSDPHLILCYIGLISTEEVEIPKGFYLPSLRHLSLHRTPVGLWNGTDPFYFDLKKLHSLELNTCRGTPEFMRTMASRKIDLSLRTLHLSDFHDERNANLGSDLASLLTTFSGLEELCVTSDMEFLYLDPDSSVGPFTSHQMTLRRLICRSSDEPEQGMDNNVLGDSFPLLPPLQTLPALELLGIWVEPNFVRAQVGSGRDCESIKLIHFRMRGTYHTPQDVLQELIKSGYPSKLIPSSVYKRCLCVPTEPRHQGPGKVDLYPPDTICLPQLFDFAKWAFGAEGFPNLRVLAYGDFADEGQKWSRILFCRHSGVEHSEAPHDIPFRLVHPDSEHPLADIERARELLYEYQAINVLEGRLETEGDDAPT</sequence>
<accession>A0A1L9RUS8</accession>
<proteinExistence type="predicted"/>
<reference evidence="2" key="1">
    <citation type="journal article" date="2017" name="Genome Biol.">
        <title>Comparative genomics reveals high biological diversity and specific adaptations in the industrially and medically important fungal genus Aspergillus.</title>
        <authorList>
            <person name="de Vries R.P."/>
            <person name="Riley R."/>
            <person name="Wiebenga A."/>
            <person name="Aguilar-Osorio G."/>
            <person name="Amillis S."/>
            <person name="Uchima C.A."/>
            <person name="Anderluh G."/>
            <person name="Asadollahi M."/>
            <person name="Askin M."/>
            <person name="Barry K."/>
            <person name="Battaglia E."/>
            <person name="Bayram O."/>
            <person name="Benocci T."/>
            <person name="Braus-Stromeyer S.A."/>
            <person name="Caldana C."/>
            <person name="Canovas D."/>
            <person name="Cerqueira G.C."/>
            <person name="Chen F."/>
            <person name="Chen W."/>
            <person name="Choi C."/>
            <person name="Clum A."/>
            <person name="Dos Santos R.A."/>
            <person name="Damasio A.R."/>
            <person name="Diallinas G."/>
            <person name="Emri T."/>
            <person name="Fekete E."/>
            <person name="Flipphi M."/>
            <person name="Freyberg S."/>
            <person name="Gallo A."/>
            <person name="Gournas C."/>
            <person name="Habgood R."/>
            <person name="Hainaut M."/>
            <person name="Harispe M.L."/>
            <person name="Henrissat B."/>
            <person name="Hilden K.S."/>
            <person name="Hope R."/>
            <person name="Hossain A."/>
            <person name="Karabika E."/>
            <person name="Karaffa L."/>
            <person name="Karanyi Z."/>
            <person name="Krasevec N."/>
            <person name="Kuo A."/>
            <person name="Kusch H."/>
            <person name="LaButti K."/>
            <person name="Lagendijk E.L."/>
            <person name="Lapidus A."/>
            <person name="Levasseur A."/>
            <person name="Lindquist E."/>
            <person name="Lipzen A."/>
            <person name="Logrieco A.F."/>
            <person name="MacCabe A."/>
            <person name="Maekelae M.R."/>
            <person name="Malavazi I."/>
            <person name="Melin P."/>
            <person name="Meyer V."/>
            <person name="Mielnichuk N."/>
            <person name="Miskei M."/>
            <person name="Molnar A.P."/>
            <person name="Mule G."/>
            <person name="Ngan C.Y."/>
            <person name="Orejas M."/>
            <person name="Orosz E."/>
            <person name="Ouedraogo J.P."/>
            <person name="Overkamp K.M."/>
            <person name="Park H.-S."/>
            <person name="Perrone G."/>
            <person name="Piumi F."/>
            <person name="Punt P.J."/>
            <person name="Ram A.F."/>
            <person name="Ramon A."/>
            <person name="Rauscher S."/>
            <person name="Record E."/>
            <person name="Riano-Pachon D.M."/>
            <person name="Robert V."/>
            <person name="Roehrig J."/>
            <person name="Ruller R."/>
            <person name="Salamov A."/>
            <person name="Salih N.S."/>
            <person name="Samson R.A."/>
            <person name="Sandor E."/>
            <person name="Sanguinetti M."/>
            <person name="Schuetze T."/>
            <person name="Sepcic K."/>
            <person name="Shelest E."/>
            <person name="Sherlock G."/>
            <person name="Sophianopoulou V."/>
            <person name="Squina F.M."/>
            <person name="Sun H."/>
            <person name="Susca A."/>
            <person name="Todd R.B."/>
            <person name="Tsang A."/>
            <person name="Unkles S.E."/>
            <person name="van de Wiele N."/>
            <person name="van Rossen-Uffink D."/>
            <person name="Oliveira J.V."/>
            <person name="Vesth T.C."/>
            <person name="Visser J."/>
            <person name="Yu J.-H."/>
            <person name="Zhou M."/>
            <person name="Andersen M.R."/>
            <person name="Archer D.B."/>
            <person name="Baker S.E."/>
            <person name="Benoit I."/>
            <person name="Brakhage A.A."/>
            <person name="Braus G.H."/>
            <person name="Fischer R."/>
            <person name="Frisvad J.C."/>
            <person name="Goldman G.H."/>
            <person name="Houbraken J."/>
            <person name="Oakley B."/>
            <person name="Pocsi I."/>
            <person name="Scazzocchio C."/>
            <person name="Seiboth B."/>
            <person name="vanKuyk P.A."/>
            <person name="Wortman J."/>
            <person name="Dyer P.S."/>
            <person name="Grigoriev I.V."/>
        </authorList>
    </citation>
    <scope>NUCLEOTIDE SEQUENCE [LARGE SCALE GENOMIC DNA]</scope>
    <source>
        <strain evidence="2">DTO 134E9</strain>
    </source>
</reference>
<dbReference type="OrthoDB" id="1720422at2759"/>
<dbReference type="SUPFAM" id="SSF52047">
    <property type="entry name" value="RNI-like"/>
    <property type="match status" value="1"/>
</dbReference>
<dbReference type="GeneID" id="63746160"/>
<protein>
    <submittedName>
        <fullName evidence="1">Uncharacterized protein</fullName>
    </submittedName>
</protein>
<dbReference type="STRING" id="1073089.A0A1L9RUS8"/>
<evidence type="ECO:0000313" key="2">
    <source>
        <dbReference type="Proteomes" id="UP000184383"/>
    </source>
</evidence>
<dbReference type="VEuPathDB" id="FungiDB:ASPWEDRAFT_168587"/>
<dbReference type="RefSeq" id="XP_040692367.1">
    <property type="nucleotide sequence ID" value="XM_040830312.1"/>
</dbReference>
<gene>
    <name evidence="1" type="ORF">ASPWEDRAFT_168587</name>
</gene>
<name>A0A1L9RUS8_ASPWE</name>
<dbReference type="Proteomes" id="UP000184383">
    <property type="component" value="Unassembled WGS sequence"/>
</dbReference>
<organism evidence="1 2">
    <name type="scientific">Aspergillus wentii DTO 134E9</name>
    <dbReference type="NCBI Taxonomy" id="1073089"/>
    <lineage>
        <taxon>Eukaryota</taxon>
        <taxon>Fungi</taxon>
        <taxon>Dikarya</taxon>
        <taxon>Ascomycota</taxon>
        <taxon>Pezizomycotina</taxon>
        <taxon>Eurotiomycetes</taxon>
        <taxon>Eurotiomycetidae</taxon>
        <taxon>Eurotiales</taxon>
        <taxon>Aspergillaceae</taxon>
        <taxon>Aspergillus</taxon>
        <taxon>Aspergillus subgen. Cremei</taxon>
    </lineage>
</organism>
<dbReference type="EMBL" id="KV878210">
    <property type="protein sequence ID" value="OJJ38691.1"/>
    <property type="molecule type" value="Genomic_DNA"/>
</dbReference>
<keyword evidence="2" id="KW-1185">Reference proteome</keyword>
<evidence type="ECO:0000313" key="1">
    <source>
        <dbReference type="EMBL" id="OJJ38691.1"/>
    </source>
</evidence>